<evidence type="ECO:0000313" key="1">
    <source>
        <dbReference type="EMBL" id="MBB6500880.1"/>
    </source>
</evidence>
<evidence type="ECO:0000313" key="2">
    <source>
        <dbReference type="Proteomes" id="UP000521017"/>
    </source>
</evidence>
<gene>
    <name evidence="1" type="ORF">HDF25_003039</name>
</gene>
<reference evidence="1 2" key="1">
    <citation type="submission" date="2020-08" db="EMBL/GenBank/DDBJ databases">
        <title>Genomic Encyclopedia of Type Strains, Phase IV (KMG-V): Genome sequencing to study the core and pangenomes of soil and plant-associated prokaryotes.</title>
        <authorList>
            <person name="Whitman W."/>
        </authorList>
    </citation>
    <scope>NUCLEOTIDE SEQUENCE [LARGE SCALE GENOMIC DNA]</scope>
    <source>
        <strain evidence="1 2">M2T3</strain>
    </source>
</reference>
<accession>A0A7X0J4T7</accession>
<dbReference type="AlphaFoldDB" id="A0A7X0J4T7"/>
<protein>
    <submittedName>
        <fullName evidence="1">Uncharacterized protein</fullName>
    </submittedName>
</protein>
<proteinExistence type="predicted"/>
<sequence length="49" mass="5558">MQWNWMLFGIREKQKGGIKQDKLINSDYLSLNLKATSLVEPAFKTAGST</sequence>
<dbReference type="EMBL" id="JACHCC010000007">
    <property type="protein sequence ID" value="MBB6500880.1"/>
    <property type="molecule type" value="Genomic_DNA"/>
</dbReference>
<name>A0A7X0J4T7_9SPHI</name>
<organism evidence="1 2">
    <name type="scientific">Pedobacter cryoconitis</name>
    <dbReference type="NCBI Taxonomy" id="188932"/>
    <lineage>
        <taxon>Bacteria</taxon>
        <taxon>Pseudomonadati</taxon>
        <taxon>Bacteroidota</taxon>
        <taxon>Sphingobacteriia</taxon>
        <taxon>Sphingobacteriales</taxon>
        <taxon>Sphingobacteriaceae</taxon>
        <taxon>Pedobacter</taxon>
    </lineage>
</organism>
<dbReference type="Proteomes" id="UP000521017">
    <property type="component" value="Unassembled WGS sequence"/>
</dbReference>
<comment type="caution">
    <text evidence="1">The sequence shown here is derived from an EMBL/GenBank/DDBJ whole genome shotgun (WGS) entry which is preliminary data.</text>
</comment>